<dbReference type="PANTHER" id="PTHR43364:SF4">
    <property type="entry name" value="NAD(P)-LINKED OXIDOREDUCTASE SUPERFAMILY PROTEIN"/>
    <property type="match status" value="1"/>
</dbReference>
<name>A0A0D3I1U1_EMIH1</name>
<dbReference type="Proteomes" id="UP000013827">
    <property type="component" value="Unassembled WGS sequence"/>
</dbReference>
<feature type="domain" description="NADP-dependent oxidoreductase" evidence="2">
    <location>
        <begin position="88"/>
        <end position="427"/>
    </location>
</feature>
<evidence type="ECO:0000256" key="1">
    <source>
        <dbReference type="ARBA" id="ARBA00023002"/>
    </source>
</evidence>
<dbReference type="KEGG" id="ehx:EMIHUDRAFT_198823"/>
<dbReference type="InterPro" id="IPR036812">
    <property type="entry name" value="NAD(P)_OxRdtase_dom_sf"/>
</dbReference>
<dbReference type="OMA" id="MWEIDRV"/>
<dbReference type="HOGENOM" id="CLU_023205_2_0_1"/>
<evidence type="ECO:0000313" key="4">
    <source>
        <dbReference type="Proteomes" id="UP000013827"/>
    </source>
</evidence>
<protein>
    <recommendedName>
        <fullName evidence="2">NADP-dependent oxidoreductase domain-containing protein</fullName>
    </recommendedName>
</protein>
<dbReference type="Gene3D" id="3.20.20.100">
    <property type="entry name" value="NADP-dependent oxidoreductase domain"/>
    <property type="match status" value="1"/>
</dbReference>
<keyword evidence="1" id="KW-0560">Oxidoreductase</keyword>
<proteinExistence type="predicted"/>
<dbReference type="EnsemblProtists" id="EOD05226">
    <property type="protein sequence ID" value="EOD05226"/>
    <property type="gene ID" value="EMIHUDRAFT_198823"/>
</dbReference>
<accession>A0A0D3I1U1</accession>
<dbReference type="Pfam" id="PF00248">
    <property type="entry name" value="Aldo_ket_red"/>
    <property type="match status" value="1"/>
</dbReference>
<dbReference type="GeneID" id="17251443"/>
<reference evidence="4" key="1">
    <citation type="journal article" date="2013" name="Nature">
        <title>Pan genome of the phytoplankton Emiliania underpins its global distribution.</title>
        <authorList>
            <person name="Read B.A."/>
            <person name="Kegel J."/>
            <person name="Klute M.J."/>
            <person name="Kuo A."/>
            <person name="Lefebvre S.C."/>
            <person name="Maumus F."/>
            <person name="Mayer C."/>
            <person name="Miller J."/>
            <person name="Monier A."/>
            <person name="Salamov A."/>
            <person name="Young J."/>
            <person name="Aguilar M."/>
            <person name="Claverie J.M."/>
            <person name="Frickenhaus S."/>
            <person name="Gonzalez K."/>
            <person name="Herman E.K."/>
            <person name="Lin Y.C."/>
            <person name="Napier J."/>
            <person name="Ogata H."/>
            <person name="Sarno A.F."/>
            <person name="Shmutz J."/>
            <person name="Schroeder D."/>
            <person name="de Vargas C."/>
            <person name="Verret F."/>
            <person name="von Dassow P."/>
            <person name="Valentin K."/>
            <person name="Van de Peer Y."/>
            <person name="Wheeler G."/>
            <person name="Dacks J.B."/>
            <person name="Delwiche C.F."/>
            <person name="Dyhrman S.T."/>
            <person name="Glockner G."/>
            <person name="John U."/>
            <person name="Richards T."/>
            <person name="Worden A.Z."/>
            <person name="Zhang X."/>
            <person name="Grigoriev I.V."/>
            <person name="Allen A.E."/>
            <person name="Bidle K."/>
            <person name="Borodovsky M."/>
            <person name="Bowler C."/>
            <person name="Brownlee C."/>
            <person name="Cock J.M."/>
            <person name="Elias M."/>
            <person name="Gladyshev V.N."/>
            <person name="Groth M."/>
            <person name="Guda C."/>
            <person name="Hadaegh A."/>
            <person name="Iglesias-Rodriguez M.D."/>
            <person name="Jenkins J."/>
            <person name="Jones B.M."/>
            <person name="Lawson T."/>
            <person name="Leese F."/>
            <person name="Lindquist E."/>
            <person name="Lobanov A."/>
            <person name="Lomsadze A."/>
            <person name="Malik S.B."/>
            <person name="Marsh M.E."/>
            <person name="Mackinder L."/>
            <person name="Mock T."/>
            <person name="Mueller-Roeber B."/>
            <person name="Pagarete A."/>
            <person name="Parker M."/>
            <person name="Probert I."/>
            <person name="Quesneville H."/>
            <person name="Raines C."/>
            <person name="Rensing S.A."/>
            <person name="Riano-Pachon D.M."/>
            <person name="Richier S."/>
            <person name="Rokitta S."/>
            <person name="Shiraiwa Y."/>
            <person name="Soanes D.M."/>
            <person name="van der Giezen M."/>
            <person name="Wahlund T.M."/>
            <person name="Williams B."/>
            <person name="Wilson W."/>
            <person name="Wolfe G."/>
            <person name="Wurch L.L."/>
        </authorList>
    </citation>
    <scope>NUCLEOTIDE SEQUENCE</scope>
</reference>
<dbReference type="GO" id="GO:0016491">
    <property type="term" value="F:oxidoreductase activity"/>
    <property type="evidence" value="ECO:0007669"/>
    <property type="project" value="UniProtKB-KW"/>
</dbReference>
<dbReference type="PROSITE" id="PS51318">
    <property type="entry name" value="TAT"/>
    <property type="match status" value="1"/>
</dbReference>
<dbReference type="RefSeq" id="XP_005757655.1">
    <property type="nucleotide sequence ID" value="XM_005757598.1"/>
</dbReference>
<sequence>MTALLGSLAVLAFTQPPIGSLADRRSLLRAGSATALGSWLPQFMQPPGAASAARRLPKAAKGATNEVVRTVNGIRHKRMGGGDLVVSEMGLGTQRWGSGDFNAPDEATCLSFLDRAILEGGINLIDTAEQYPIPSTRAKPEGDTERIIGRWLAQDKARRQQVVIASKITGGQNVNAKNIIADCEGSLRRLGTDYLDIYNLHWPARYSPQSNWGQSLEYKQEVELYSGGRADFGEIAEAMGALVKQGKIRGWGMCNDNAYGLAASCYAARALGVPPPVNMQNDYSLINRRIDENGLAEASSPVHENVGFMAYNVLAGGVLTGKYLERAAAVDDPDQASARRSLEAPRGRMDERGWGYTLYRYRSGPAAEATRAYSALAKTYGMSLTELACRWTKERSSVTTALLGHTSLAQLDETLRYYSKKEPLPPSLLWEIDRVHMRNRLPIFSSTRVGKDWDGEGEIGEPLP</sequence>
<dbReference type="AlphaFoldDB" id="A0A0D3I1U1"/>
<dbReference type="STRING" id="2903.R1D323"/>
<dbReference type="eggNOG" id="KOG1575">
    <property type="taxonomic scope" value="Eukaryota"/>
</dbReference>
<dbReference type="InterPro" id="IPR020471">
    <property type="entry name" value="AKR"/>
</dbReference>
<dbReference type="SUPFAM" id="SSF51430">
    <property type="entry name" value="NAD(P)-linked oxidoreductase"/>
    <property type="match status" value="1"/>
</dbReference>
<dbReference type="InterPro" id="IPR050523">
    <property type="entry name" value="AKR_Detox_Biosynth"/>
</dbReference>
<evidence type="ECO:0000313" key="3">
    <source>
        <dbReference type="EnsemblProtists" id="EOD05226"/>
    </source>
</evidence>
<dbReference type="PRINTS" id="PR00069">
    <property type="entry name" value="ALDKETRDTASE"/>
</dbReference>
<evidence type="ECO:0000259" key="2">
    <source>
        <dbReference type="Pfam" id="PF00248"/>
    </source>
</evidence>
<dbReference type="PANTHER" id="PTHR43364">
    <property type="entry name" value="NADH-SPECIFIC METHYLGLYOXAL REDUCTASE-RELATED"/>
    <property type="match status" value="1"/>
</dbReference>
<keyword evidence="4" id="KW-1185">Reference proteome</keyword>
<reference evidence="3" key="2">
    <citation type="submission" date="2024-10" db="UniProtKB">
        <authorList>
            <consortium name="EnsemblProtists"/>
        </authorList>
    </citation>
    <scope>IDENTIFICATION</scope>
</reference>
<organism evidence="3 4">
    <name type="scientific">Emiliania huxleyi (strain CCMP1516)</name>
    <dbReference type="NCBI Taxonomy" id="280463"/>
    <lineage>
        <taxon>Eukaryota</taxon>
        <taxon>Haptista</taxon>
        <taxon>Haptophyta</taxon>
        <taxon>Prymnesiophyceae</taxon>
        <taxon>Isochrysidales</taxon>
        <taxon>Noelaerhabdaceae</taxon>
        <taxon>Emiliania</taxon>
    </lineage>
</organism>
<dbReference type="InterPro" id="IPR023210">
    <property type="entry name" value="NADP_OxRdtase_dom"/>
</dbReference>
<dbReference type="InterPro" id="IPR006311">
    <property type="entry name" value="TAT_signal"/>
</dbReference>
<dbReference type="PaxDb" id="2903-EOD05226"/>